<name>A0A1Y1UG43_9TREE</name>
<dbReference type="GO" id="GO:0000470">
    <property type="term" value="P:maturation of LSU-rRNA"/>
    <property type="evidence" value="ECO:0007669"/>
    <property type="project" value="TreeGrafter"/>
</dbReference>
<keyword evidence="4" id="KW-1185">Reference proteome</keyword>
<comment type="caution">
    <text evidence="3">The sequence shown here is derived from an EMBL/GenBank/DDBJ whole genome shotgun (WGS) entry which is preliminary data.</text>
</comment>
<dbReference type="GO" id="GO:0030687">
    <property type="term" value="C:preribosome, large subunit precursor"/>
    <property type="evidence" value="ECO:0007669"/>
    <property type="project" value="TreeGrafter"/>
</dbReference>
<dbReference type="STRING" id="4999.A0A1Y1UG43"/>
<sequence>MSKPKSILKKPSGSASHSVTKAQAPDRSILALTDKGKGKAGAPKLRQSIPVKRARNNEDDEDDEEEDEASDGMDESGDEFDESEELDTDEEISRSKSDKGSRPIKKKKGPTSAETFGSTLTSLLSEPGPSKRSRATIEDSKPSTKQPSSISVKSTPKANPILSLSHIKLPPSKATLSLERRAARKVKQEKEEKEDRARVRDVVEGWTAADGTGGMEFEKGLRKVAQKGVIKLFNAILAASKASESAPLTLAAKAGVKEDKGRRKEKDNVLGRGGKIGEGKGLTSESFLDMVRNG</sequence>
<evidence type="ECO:0000313" key="4">
    <source>
        <dbReference type="Proteomes" id="UP000193218"/>
    </source>
</evidence>
<accession>A0A1Y1UG43</accession>
<dbReference type="InterPro" id="IPR012459">
    <property type="entry name" value="Rrp15"/>
</dbReference>
<dbReference type="RefSeq" id="XP_021871018.1">
    <property type="nucleotide sequence ID" value="XM_022016043.1"/>
</dbReference>
<evidence type="ECO:0000313" key="3">
    <source>
        <dbReference type="EMBL" id="ORX36949.1"/>
    </source>
</evidence>
<dbReference type="InParanoid" id="A0A1Y1UG43"/>
<feature type="compositionally biased region" description="Polar residues" evidence="2">
    <location>
        <begin position="143"/>
        <end position="157"/>
    </location>
</feature>
<dbReference type="PANTHER" id="PTHR13245">
    <property type="entry name" value="RRP15-LIKE PROTEIN"/>
    <property type="match status" value="1"/>
</dbReference>
<feature type="compositionally biased region" description="Basic and acidic residues" evidence="2">
    <location>
        <begin position="91"/>
        <end position="101"/>
    </location>
</feature>
<feature type="compositionally biased region" description="Acidic residues" evidence="2">
    <location>
        <begin position="58"/>
        <end position="90"/>
    </location>
</feature>
<dbReference type="GO" id="GO:0000460">
    <property type="term" value="P:maturation of 5.8S rRNA"/>
    <property type="evidence" value="ECO:0007669"/>
    <property type="project" value="TreeGrafter"/>
</dbReference>
<feature type="region of interest" description="Disordered" evidence="2">
    <location>
        <begin position="254"/>
        <end position="281"/>
    </location>
</feature>
<evidence type="ECO:0000256" key="1">
    <source>
        <dbReference type="ARBA" id="ARBA00007462"/>
    </source>
</evidence>
<gene>
    <name evidence="3" type="ORF">BD324DRAFT_627816</name>
</gene>
<feature type="compositionally biased region" description="Gly residues" evidence="2">
    <location>
        <begin position="271"/>
        <end position="280"/>
    </location>
</feature>
<dbReference type="AlphaFoldDB" id="A0A1Y1UG43"/>
<feature type="region of interest" description="Disordered" evidence="2">
    <location>
        <begin position="1"/>
        <end position="166"/>
    </location>
</feature>
<organism evidence="3 4">
    <name type="scientific">Kockovaella imperatae</name>
    <dbReference type="NCBI Taxonomy" id="4999"/>
    <lineage>
        <taxon>Eukaryota</taxon>
        <taxon>Fungi</taxon>
        <taxon>Dikarya</taxon>
        <taxon>Basidiomycota</taxon>
        <taxon>Agaricomycotina</taxon>
        <taxon>Tremellomycetes</taxon>
        <taxon>Tremellales</taxon>
        <taxon>Cuniculitremaceae</taxon>
        <taxon>Kockovaella</taxon>
    </lineage>
</organism>
<dbReference type="EMBL" id="NBSH01000007">
    <property type="protein sequence ID" value="ORX36949.1"/>
    <property type="molecule type" value="Genomic_DNA"/>
</dbReference>
<feature type="compositionally biased region" description="Basic and acidic residues" evidence="2">
    <location>
        <begin position="255"/>
        <end position="269"/>
    </location>
</feature>
<dbReference type="OrthoDB" id="20949at2759"/>
<comment type="similarity">
    <text evidence="1">Belongs to the RRP15 family.</text>
</comment>
<dbReference type="GeneID" id="33557852"/>
<evidence type="ECO:0000256" key="2">
    <source>
        <dbReference type="SAM" id="MobiDB-lite"/>
    </source>
</evidence>
<dbReference type="PANTHER" id="PTHR13245:SF14">
    <property type="entry name" value="RRP15-LIKE PROTEIN"/>
    <property type="match status" value="1"/>
</dbReference>
<dbReference type="Proteomes" id="UP000193218">
    <property type="component" value="Unassembled WGS sequence"/>
</dbReference>
<protein>
    <submittedName>
        <fullName evidence="3">Rrp15p-domain-containing protein</fullName>
    </submittedName>
</protein>
<feature type="compositionally biased region" description="Polar residues" evidence="2">
    <location>
        <begin position="112"/>
        <end position="124"/>
    </location>
</feature>
<dbReference type="Pfam" id="PF07890">
    <property type="entry name" value="Rrp15p"/>
    <property type="match status" value="1"/>
</dbReference>
<proteinExistence type="inferred from homology"/>
<reference evidence="3 4" key="1">
    <citation type="submission" date="2017-03" db="EMBL/GenBank/DDBJ databases">
        <title>Widespread Adenine N6-methylation of Active Genes in Fungi.</title>
        <authorList>
            <consortium name="DOE Joint Genome Institute"/>
            <person name="Mondo S.J."/>
            <person name="Dannebaum R.O."/>
            <person name="Kuo R.C."/>
            <person name="Louie K.B."/>
            <person name="Bewick A.J."/>
            <person name="Labutti K."/>
            <person name="Haridas S."/>
            <person name="Kuo A."/>
            <person name="Salamov A."/>
            <person name="Ahrendt S.R."/>
            <person name="Lau R."/>
            <person name="Bowen B.P."/>
            <person name="Lipzen A."/>
            <person name="Sullivan W."/>
            <person name="Andreopoulos W.B."/>
            <person name="Clum A."/>
            <person name="Lindquist E."/>
            <person name="Daum C."/>
            <person name="Northen T.R."/>
            <person name="Ramamoorthy G."/>
            <person name="Schmitz R.J."/>
            <person name="Gryganskyi A."/>
            <person name="Culley D."/>
            <person name="Magnuson J."/>
            <person name="James T.Y."/>
            <person name="O'Malley M.A."/>
            <person name="Stajich J.E."/>
            <person name="Spatafora J.W."/>
            <person name="Visel A."/>
            <person name="Grigoriev I.V."/>
        </authorList>
    </citation>
    <scope>NUCLEOTIDE SEQUENCE [LARGE SCALE GENOMIC DNA]</scope>
    <source>
        <strain evidence="3 4">NRRL Y-17943</strain>
    </source>
</reference>